<reference evidence="2 3" key="1">
    <citation type="journal article" date="2018" name="Nat. Ecol. Evol.">
        <title>Genomic signatures of mitonuclear coevolution across populations of Tigriopus californicus.</title>
        <authorList>
            <person name="Barreto F.S."/>
            <person name="Watson E.T."/>
            <person name="Lima T.G."/>
            <person name="Willett C.S."/>
            <person name="Edmands S."/>
            <person name="Li W."/>
            <person name="Burton R.S."/>
        </authorList>
    </citation>
    <scope>NUCLEOTIDE SEQUENCE [LARGE SCALE GENOMIC DNA]</scope>
    <source>
        <strain evidence="2 3">San Diego</strain>
    </source>
</reference>
<evidence type="ECO:0000313" key="2">
    <source>
        <dbReference type="EMBL" id="TRY77126.1"/>
    </source>
</evidence>
<dbReference type="InterPro" id="IPR001098">
    <property type="entry name" value="DNA-dir_DNA_pol_A_palm_dom"/>
</dbReference>
<dbReference type="GO" id="GO:0003887">
    <property type="term" value="F:DNA-directed DNA polymerase activity"/>
    <property type="evidence" value="ECO:0007669"/>
    <property type="project" value="InterPro"/>
</dbReference>
<evidence type="ECO:0000313" key="3">
    <source>
        <dbReference type="Proteomes" id="UP000318571"/>
    </source>
</evidence>
<feature type="non-terminal residue" evidence="2">
    <location>
        <position position="302"/>
    </location>
</feature>
<sequence>MEIQVWDKCDPFARAPTRLRSSKGSPSCNKDILIKLQAYHDLPTLILEWRKLNMTISKVVGPMMRSKSHHSQLKMDRIYPVCQTLTATGRISLHEPNIQNIPRDFNIPLTERLKEKALGRRETRLLNSRLSRDPTQASVYKVSMRHAIVPRSGFLILAADYSQLELRILAHMSGDEKLCLALNKGHDVFKVIAAAWKRTPIEKISDDERQQAKQICYGMIIQTSLWESSGLWEEDASAFIHSFKATYPGIKDFMDKTLIDCRQRGYVETMNGRRRYLPKVTSGATQFVKAAAERQAINTTIQ</sequence>
<dbReference type="GO" id="GO:0097681">
    <property type="term" value="P:double-strand break repair via alternative nonhomologous end joining"/>
    <property type="evidence" value="ECO:0007669"/>
    <property type="project" value="TreeGrafter"/>
</dbReference>
<evidence type="ECO:0000259" key="1">
    <source>
        <dbReference type="SMART" id="SM00482"/>
    </source>
</evidence>
<dbReference type="InterPro" id="IPR002298">
    <property type="entry name" value="DNA_polymerase_A"/>
</dbReference>
<dbReference type="EMBL" id="VCGU01000004">
    <property type="protein sequence ID" value="TRY77126.1"/>
    <property type="molecule type" value="Genomic_DNA"/>
</dbReference>
<dbReference type="PRINTS" id="PR00868">
    <property type="entry name" value="DNAPOLI"/>
</dbReference>
<comment type="caution">
    <text evidence="2">The sequence shown here is derived from an EMBL/GenBank/DDBJ whole genome shotgun (WGS) entry which is preliminary data.</text>
</comment>
<dbReference type="Gene3D" id="1.10.150.20">
    <property type="entry name" value="5' to 3' exonuclease, C-terminal subdomain"/>
    <property type="match status" value="1"/>
</dbReference>
<organism evidence="2 3">
    <name type="scientific">Tigriopus californicus</name>
    <name type="common">Marine copepod</name>
    <dbReference type="NCBI Taxonomy" id="6832"/>
    <lineage>
        <taxon>Eukaryota</taxon>
        <taxon>Metazoa</taxon>
        <taxon>Ecdysozoa</taxon>
        <taxon>Arthropoda</taxon>
        <taxon>Crustacea</taxon>
        <taxon>Multicrustacea</taxon>
        <taxon>Hexanauplia</taxon>
        <taxon>Copepoda</taxon>
        <taxon>Harpacticoida</taxon>
        <taxon>Harpacticidae</taxon>
        <taxon>Tigriopus</taxon>
    </lineage>
</organism>
<gene>
    <name evidence="2" type="ORF">TCAL_15975</name>
</gene>
<dbReference type="AlphaFoldDB" id="A0A553PHG9"/>
<dbReference type="GO" id="GO:0003677">
    <property type="term" value="F:DNA binding"/>
    <property type="evidence" value="ECO:0007669"/>
    <property type="project" value="InterPro"/>
</dbReference>
<name>A0A553PHG9_TIGCA</name>
<accession>A0A553PHG9</accession>
<protein>
    <recommendedName>
        <fullName evidence="1">DNA-directed DNA polymerase family A palm domain-containing protein</fullName>
    </recommendedName>
</protein>
<dbReference type="SUPFAM" id="SSF56672">
    <property type="entry name" value="DNA/RNA polymerases"/>
    <property type="match status" value="1"/>
</dbReference>
<dbReference type="FunFam" id="1.10.150.20:FF:000002">
    <property type="entry name" value="DNA polymerase I"/>
    <property type="match status" value="1"/>
</dbReference>
<dbReference type="SMART" id="SM00482">
    <property type="entry name" value="POLAc"/>
    <property type="match status" value="1"/>
</dbReference>
<dbReference type="STRING" id="6832.A0A553PHG9"/>
<proteinExistence type="predicted"/>
<dbReference type="Pfam" id="PF00476">
    <property type="entry name" value="DNA_pol_A"/>
    <property type="match status" value="1"/>
</dbReference>
<keyword evidence="3" id="KW-1185">Reference proteome</keyword>
<dbReference type="Proteomes" id="UP000318571">
    <property type="component" value="Chromosome 5"/>
</dbReference>
<dbReference type="PANTHER" id="PTHR10133">
    <property type="entry name" value="DNA POLYMERASE I"/>
    <property type="match status" value="1"/>
</dbReference>
<dbReference type="PANTHER" id="PTHR10133:SF62">
    <property type="entry name" value="DNA POLYMERASE THETA"/>
    <property type="match status" value="1"/>
</dbReference>
<dbReference type="OMA" id="METHPLP"/>
<dbReference type="GO" id="GO:0006261">
    <property type="term" value="P:DNA-templated DNA replication"/>
    <property type="evidence" value="ECO:0007669"/>
    <property type="project" value="InterPro"/>
</dbReference>
<dbReference type="InterPro" id="IPR043502">
    <property type="entry name" value="DNA/RNA_pol_sf"/>
</dbReference>
<feature type="domain" description="DNA-directed DNA polymerase family A palm" evidence="1">
    <location>
        <begin position="143"/>
        <end position="302"/>
    </location>
</feature>
<dbReference type="Gene3D" id="1.20.1060.10">
    <property type="entry name" value="Taq DNA Polymerase, Chain T, domain 4"/>
    <property type="match status" value="1"/>
</dbReference>